<evidence type="ECO:0000313" key="2">
    <source>
        <dbReference type="Proteomes" id="UP001621713"/>
    </source>
</evidence>
<dbReference type="PANTHER" id="PTHR43845:SF1">
    <property type="entry name" value="BLR5969 PROTEIN"/>
    <property type="match status" value="1"/>
</dbReference>
<accession>A0ABW8PHD7</accession>
<dbReference type="EMBL" id="JAZHOJ010000016">
    <property type="protein sequence ID" value="MFK7003987.1"/>
    <property type="molecule type" value="Genomic_DNA"/>
</dbReference>
<evidence type="ECO:0000313" key="1">
    <source>
        <dbReference type="EMBL" id="MFK7003987.1"/>
    </source>
</evidence>
<gene>
    <name evidence="1" type="ORF">V3467_08995</name>
</gene>
<protein>
    <submittedName>
        <fullName evidence="1">AMP-binding protein</fullName>
    </submittedName>
</protein>
<dbReference type="Gene3D" id="3.40.50.12780">
    <property type="entry name" value="N-terminal domain of ligase-like"/>
    <property type="match status" value="1"/>
</dbReference>
<name>A0ABW8PHD7_9FLAO</name>
<organism evidence="1 2">
    <name type="scientific">Flavobacterium covae</name>
    <dbReference type="NCBI Taxonomy" id="2906076"/>
    <lineage>
        <taxon>Bacteria</taxon>
        <taxon>Pseudomonadati</taxon>
        <taxon>Bacteroidota</taxon>
        <taxon>Flavobacteriia</taxon>
        <taxon>Flavobacteriales</taxon>
        <taxon>Flavobacteriaceae</taxon>
        <taxon>Flavobacterium</taxon>
    </lineage>
</organism>
<keyword evidence="2" id="KW-1185">Reference proteome</keyword>
<dbReference type="GeneID" id="56894776"/>
<dbReference type="Proteomes" id="UP001621713">
    <property type="component" value="Unassembled WGS sequence"/>
</dbReference>
<dbReference type="SUPFAM" id="SSF56801">
    <property type="entry name" value="Acetyl-CoA synthetase-like"/>
    <property type="match status" value="1"/>
</dbReference>
<reference evidence="1 2" key="1">
    <citation type="submission" date="2024-02" db="EMBL/GenBank/DDBJ databases">
        <title>Comparative Genomic Analysis of Flavobacterium Species Causing Columnaris Disease of Freshwater Fish in Thailand: Insights into Virulence and Resistance Mechanisms.</title>
        <authorList>
            <person name="Nguyen D."/>
            <person name="Chokmangmeepisarn P."/>
            <person name="Khianchaikhan K."/>
            <person name="Morishita M."/>
            <person name="Bunnoy A."/>
            <person name="Rodkhum C."/>
        </authorList>
    </citation>
    <scope>NUCLEOTIDE SEQUENCE [LARGE SCALE GENOMIC DNA]</scope>
    <source>
        <strain evidence="1 2">PCBSB2203</strain>
    </source>
</reference>
<dbReference type="RefSeq" id="WP_060381832.1">
    <property type="nucleotide sequence ID" value="NZ_CP013992.1"/>
</dbReference>
<comment type="caution">
    <text evidence="1">The sequence shown here is derived from an EMBL/GenBank/DDBJ whole genome shotgun (WGS) entry which is preliminary data.</text>
</comment>
<dbReference type="PANTHER" id="PTHR43845">
    <property type="entry name" value="BLR5969 PROTEIN"/>
    <property type="match status" value="1"/>
</dbReference>
<dbReference type="InterPro" id="IPR045851">
    <property type="entry name" value="AMP-bd_C_sf"/>
</dbReference>
<sequence>MIPEIEVLSPLAIKKFQEQKLRELLVYLNTHSTYYKNMFDHYQVDIKQIQTLEDLQKLPLTSKNDLQQHNEDFLCVPRHKIIDYSTTSGTLGNPVTFGLTDSDLDRLAYNEALSFACAGIQEGDVVQLMTTMDRRFMAGLAYFMGLRKLKAGIIRVGAGIPELQWDSILKYHPKYLIGVPSFLLKMIEYAEKQGIDYQKSSVKGVICIGESLRNQDFSPSLLTQKITKKWNVPLYSTYASTEMSTAFTECKEFQGGHHHPELIITEVLDECNNPVTEGSGELVITTLGIEGMPLLRFQTGDIVQLHTQPCACGRNTQRVGPVIGRKQHMIKYKGTTLYPPAMHDLMTCFESIKSHLIEISTNDLGTDEIIIKIASTDTTERFLTEIKDHFRAKLRVSPKVEVLPMEELQKIIFPPMSRKPITLIDKRN</sequence>
<dbReference type="InterPro" id="IPR042099">
    <property type="entry name" value="ANL_N_sf"/>
</dbReference>
<dbReference type="Gene3D" id="3.30.300.30">
    <property type="match status" value="1"/>
</dbReference>
<proteinExistence type="predicted"/>